<keyword evidence="1" id="KW-1133">Transmembrane helix</keyword>
<comment type="caution">
    <text evidence="2">The sequence shown here is derived from an EMBL/GenBank/DDBJ whole genome shotgun (WGS) entry which is preliminary data.</text>
</comment>
<feature type="transmembrane region" description="Helical" evidence="1">
    <location>
        <begin position="171"/>
        <end position="190"/>
    </location>
</feature>
<dbReference type="OrthoDB" id="5389493at2759"/>
<feature type="transmembrane region" description="Helical" evidence="1">
    <location>
        <begin position="211"/>
        <end position="235"/>
    </location>
</feature>
<evidence type="ECO:0000256" key="1">
    <source>
        <dbReference type="SAM" id="Phobius"/>
    </source>
</evidence>
<feature type="transmembrane region" description="Helical" evidence="1">
    <location>
        <begin position="131"/>
        <end position="151"/>
    </location>
</feature>
<feature type="transmembrane region" description="Helical" evidence="1">
    <location>
        <begin position="247"/>
        <end position="269"/>
    </location>
</feature>
<feature type="transmembrane region" description="Helical" evidence="1">
    <location>
        <begin position="13"/>
        <end position="37"/>
    </location>
</feature>
<keyword evidence="1" id="KW-0472">Membrane</keyword>
<feature type="transmembrane region" description="Helical" evidence="1">
    <location>
        <begin position="49"/>
        <end position="71"/>
    </location>
</feature>
<dbReference type="EMBL" id="JACAZE010000005">
    <property type="protein sequence ID" value="KAF7317422.1"/>
    <property type="molecule type" value="Genomic_DNA"/>
</dbReference>
<gene>
    <name evidence="2" type="ORF">HMN09_00478900</name>
</gene>
<reference evidence="2" key="1">
    <citation type="submission" date="2020-05" db="EMBL/GenBank/DDBJ databases">
        <title>Mycena genomes resolve the evolution of fungal bioluminescence.</title>
        <authorList>
            <person name="Tsai I.J."/>
        </authorList>
    </citation>
    <scope>NUCLEOTIDE SEQUENCE</scope>
    <source>
        <strain evidence="2">110903Hualien_Pintung</strain>
    </source>
</reference>
<accession>A0A8H6TIR0</accession>
<keyword evidence="1" id="KW-0812">Transmembrane</keyword>
<evidence type="ECO:0000313" key="3">
    <source>
        <dbReference type="Proteomes" id="UP000613580"/>
    </source>
</evidence>
<protein>
    <submittedName>
        <fullName evidence="2">Uncharacterized protein</fullName>
    </submittedName>
</protein>
<dbReference type="Proteomes" id="UP000613580">
    <property type="component" value="Unassembled WGS sequence"/>
</dbReference>
<name>A0A8H6TIR0_MYCCL</name>
<feature type="transmembrane region" description="Helical" evidence="1">
    <location>
        <begin position="83"/>
        <end position="103"/>
    </location>
</feature>
<keyword evidence="3" id="KW-1185">Reference proteome</keyword>
<evidence type="ECO:0000313" key="2">
    <source>
        <dbReference type="EMBL" id="KAF7317422.1"/>
    </source>
</evidence>
<sequence>MNSIPHRPISIDYAALFGIHSTAAAILFAVIYAPLGLWYVRQSIRNTTYVYIVLTIFCALREAAFIMRAIMAHSTGAGSNLGLFIADQVFFGVGFFALLYSAYTLVLDRDTYTGGHASLRARILNPLRNSVLFRLVLIVGITLGTAATAMLSSTNPSTMATANQLRKASTIIFFVLTVIQALQTVVVGLSTKPTFHRSGAAPRFGDEHGHFLLLSISVLILIRETFLFATTVAASPTIQAQQNNEKLWYPLVAMTEFIAVAVYSVSGLVPSRKEITQAVREEEKAESGSAGDSSM</sequence>
<organism evidence="2 3">
    <name type="scientific">Mycena chlorophos</name>
    <name type="common">Agaric fungus</name>
    <name type="synonym">Agaricus chlorophos</name>
    <dbReference type="NCBI Taxonomy" id="658473"/>
    <lineage>
        <taxon>Eukaryota</taxon>
        <taxon>Fungi</taxon>
        <taxon>Dikarya</taxon>
        <taxon>Basidiomycota</taxon>
        <taxon>Agaricomycotina</taxon>
        <taxon>Agaricomycetes</taxon>
        <taxon>Agaricomycetidae</taxon>
        <taxon>Agaricales</taxon>
        <taxon>Marasmiineae</taxon>
        <taxon>Mycenaceae</taxon>
        <taxon>Mycena</taxon>
    </lineage>
</organism>
<dbReference type="AlphaFoldDB" id="A0A8H6TIR0"/>
<proteinExistence type="predicted"/>